<dbReference type="Pfam" id="PF13449">
    <property type="entry name" value="Phytase-like"/>
    <property type="match status" value="1"/>
</dbReference>
<dbReference type="InterPro" id="IPR027372">
    <property type="entry name" value="Phytase-like_dom"/>
</dbReference>
<dbReference type="PANTHER" id="PTHR46928">
    <property type="entry name" value="MESENCHYME-SPECIFIC CELL SURFACE GLYCOPROTEIN"/>
    <property type="match status" value="1"/>
</dbReference>
<reference evidence="3 4" key="1">
    <citation type="submission" date="2021-01" db="EMBL/GenBank/DDBJ databases">
        <title>Piscinibacter sp. Jin2 Genome sequencing and assembly.</title>
        <authorList>
            <person name="Kim I."/>
        </authorList>
    </citation>
    <scope>NUCLEOTIDE SEQUENCE [LARGE SCALE GENOMIC DNA]</scope>
    <source>
        <strain evidence="3 4">Jin2</strain>
    </source>
</reference>
<organism evidence="3 4">
    <name type="scientific">Aquariibacter lacus</name>
    <dbReference type="NCBI Taxonomy" id="2801332"/>
    <lineage>
        <taxon>Bacteria</taxon>
        <taxon>Pseudomonadati</taxon>
        <taxon>Pseudomonadota</taxon>
        <taxon>Betaproteobacteria</taxon>
        <taxon>Burkholderiales</taxon>
        <taxon>Sphaerotilaceae</taxon>
        <taxon>Aquariibacter</taxon>
    </lineage>
</organism>
<dbReference type="RefSeq" id="WP_201827115.1">
    <property type="nucleotide sequence ID" value="NZ_JAERRA010000002.1"/>
</dbReference>
<keyword evidence="1" id="KW-0732">Signal</keyword>
<dbReference type="SUPFAM" id="SSF50969">
    <property type="entry name" value="YVTN repeat-like/Quinoprotein amine dehydrogenase"/>
    <property type="match status" value="1"/>
</dbReference>
<dbReference type="InterPro" id="IPR052956">
    <property type="entry name" value="Mesenchyme-surface_protein"/>
</dbReference>
<dbReference type="PROSITE" id="PS51257">
    <property type="entry name" value="PROKAR_LIPOPROTEIN"/>
    <property type="match status" value="1"/>
</dbReference>
<accession>A0A9X1BNW8</accession>
<evidence type="ECO:0000259" key="2">
    <source>
        <dbReference type="Pfam" id="PF13449"/>
    </source>
</evidence>
<keyword evidence="4" id="KW-1185">Reference proteome</keyword>
<evidence type="ECO:0000313" key="4">
    <source>
        <dbReference type="Proteomes" id="UP000643207"/>
    </source>
</evidence>
<feature type="chain" id="PRO_5040748190" evidence="1">
    <location>
        <begin position="23"/>
        <end position="773"/>
    </location>
</feature>
<feature type="signal peptide" evidence="1">
    <location>
        <begin position="1"/>
        <end position="22"/>
    </location>
</feature>
<dbReference type="EMBL" id="JAERRA010000002">
    <property type="protein sequence ID" value="MBL0720572.1"/>
    <property type="molecule type" value="Genomic_DNA"/>
</dbReference>
<evidence type="ECO:0000256" key="1">
    <source>
        <dbReference type="SAM" id="SignalP"/>
    </source>
</evidence>
<dbReference type="SUPFAM" id="SSF50952">
    <property type="entry name" value="Soluble quinoprotein glucose dehydrogenase"/>
    <property type="match status" value="1"/>
</dbReference>
<name>A0A9X1BNW8_9BURK</name>
<dbReference type="InterPro" id="IPR011044">
    <property type="entry name" value="Quino_amine_DH_bsu"/>
</dbReference>
<feature type="domain" description="Phytase-like" evidence="2">
    <location>
        <begin position="460"/>
        <end position="755"/>
    </location>
</feature>
<dbReference type="Proteomes" id="UP000643207">
    <property type="component" value="Unassembled WGS sequence"/>
</dbReference>
<sequence length="773" mass="81226">MSHATKSHPLSLLGRCLSLAFAVGLSACGGDGGDVKGSFIRSATFPICAQVGSSCESSDETAAEIVAASADGMTLIYTNSPREEIGFVDIRDPAAPVALGRLAMGGEPTSVAVRGAVALVAVNTSPSFTAPSGELVLVDIATRSVLRRISLGGQPDAVSVSPDGRYAAVAIENERDESVNGGQLPQGPSGRLVVVDMVGAPSAWTTRNIALDGVNSLFPTDLEPEYVDINRDNVAVLSLQENNHLALVDLATGTLRGQFSAGSVNLSGIDLMDNRPALISQVESSADIRREPDGVAWLSSSRFATADEGDLVGGSRGFTIFNTDGSVAFSSGNLLDSLAARLGHYPDRRSDAKGNEPENVDSARFGDEQLLFVASERSSLVFVFDVADPTRPVFKQALPTGQNPEGVIAIPSRGLLVAASEVDDRSILTRAGLSIYRYTVDATPAYPTLQSADRADGSPIPWSAMSGLAASPTEANTVFAIDDSFFRASRIFTLDVSARPAVIRQELRITDRNGVLAATPAADAMTANRATTFDTTDRAAMINADGTVNLDSEGIAIASDGGFWIASEGAGTVVGETGRPVTSANMILKVGSDGVIQRVIRLPEAVDAIQFRFGFEGVAESNDKLVVAFQRAWNGEGNPRLGIFDLATSTWRFVFYPLEAVTSPNGGWVGLSEVTALGNDEFMAVERDNQGGPDARIKRLTRFSLAGVADGATVTKTLVRDLLPDLRAAGGQVVEKIEGATRLSNGRVLIVNDNDGVNENTGETLLIDLGRLF</sequence>
<proteinExistence type="predicted"/>
<dbReference type="AlphaFoldDB" id="A0A9X1BNW8"/>
<gene>
    <name evidence="3" type="ORF">JI742_11820</name>
</gene>
<dbReference type="InterPro" id="IPR011041">
    <property type="entry name" value="Quinoprot_gluc/sorb_DH_b-prop"/>
</dbReference>
<protein>
    <submittedName>
        <fullName evidence="3">Esterase-like activity of phytase family protein</fullName>
    </submittedName>
</protein>
<dbReference type="PANTHER" id="PTHR46928:SF1">
    <property type="entry name" value="MESENCHYME-SPECIFIC CELL SURFACE GLYCOPROTEIN"/>
    <property type="match status" value="1"/>
</dbReference>
<dbReference type="Gene3D" id="2.130.10.10">
    <property type="entry name" value="YVTN repeat-like/Quinoprotein amine dehydrogenase"/>
    <property type="match status" value="1"/>
</dbReference>
<comment type="caution">
    <text evidence="3">The sequence shown here is derived from an EMBL/GenBank/DDBJ whole genome shotgun (WGS) entry which is preliminary data.</text>
</comment>
<dbReference type="InterPro" id="IPR015943">
    <property type="entry name" value="WD40/YVTN_repeat-like_dom_sf"/>
</dbReference>
<evidence type="ECO:0000313" key="3">
    <source>
        <dbReference type="EMBL" id="MBL0720572.1"/>
    </source>
</evidence>